<evidence type="ECO:0000256" key="1">
    <source>
        <dbReference type="SAM" id="MobiDB-lite"/>
    </source>
</evidence>
<name>A0A7T9DJK9_9ARCH</name>
<accession>A0A7T9DJK9</accession>
<proteinExistence type="predicted"/>
<sequence length="134" mass="15098">MDSQKLKALHLGMPEKAGLAAATAPAQGLSPFELEIAQIVHQRWPTSALEIAEFLGHTIATREHKRTLSSRLSYHLKKLVHKQVLMSKRIGNALMVWPYEVEKFRLMHELFPHSPRPAEPSPTESQARPPEGVH</sequence>
<dbReference type="EMBL" id="CP064981">
    <property type="protein sequence ID" value="QQR92515.1"/>
    <property type="molecule type" value="Genomic_DNA"/>
</dbReference>
<feature type="region of interest" description="Disordered" evidence="1">
    <location>
        <begin position="113"/>
        <end position="134"/>
    </location>
</feature>
<reference evidence="2" key="1">
    <citation type="submission" date="2020-11" db="EMBL/GenBank/DDBJ databases">
        <title>Connecting structure to function with the recovery of over 1000 high-quality activated sludge metagenome-assembled genomes encoding full-length rRNA genes using long-read sequencing.</title>
        <authorList>
            <person name="Singleton C.M."/>
            <person name="Petriglieri F."/>
            <person name="Kristensen J.M."/>
            <person name="Kirkegaard R.H."/>
            <person name="Michaelsen T.Y."/>
            <person name="Andersen M.H."/>
            <person name="Karst S.M."/>
            <person name="Dueholm M.S."/>
            <person name="Nielsen P.H."/>
            <person name="Albertsen M."/>
        </authorList>
    </citation>
    <scope>NUCLEOTIDE SEQUENCE</scope>
    <source>
        <strain evidence="2">Fred_18-Q3-R57-64_BAT3C.431</strain>
    </source>
</reference>
<gene>
    <name evidence="2" type="ORF">IPJ89_05205</name>
</gene>
<protein>
    <submittedName>
        <fullName evidence="2">Uncharacterized protein</fullName>
    </submittedName>
</protein>
<organism evidence="2">
    <name type="scientific">Candidatus Iainarchaeum sp</name>
    <dbReference type="NCBI Taxonomy" id="3101447"/>
    <lineage>
        <taxon>Archaea</taxon>
        <taxon>Candidatus Iainarchaeota</taxon>
        <taxon>Candidatus Iainarchaeia</taxon>
        <taxon>Candidatus Iainarchaeales</taxon>
        <taxon>Candidatus Iainarchaeaceae</taxon>
        <taxon>Candidatus Iainarchaeum</taxon>
    </lineage>
</organism>
<evidence type="ECO:0000313" key="2">
    <source>
        <dbReference type="EMBL" id="QQR92515.1"/>
    </source>
</evidence>
<dbReference type="AlphaFoldDB" id="A0A7T9DJK9"/>
<dbReference type="Proteomes" id="UP000596004">
    <property type="component" value="Chromosome"/>
</dbReference>